<dbReference type="GO" id="GO:0009986">
    <property type="term" value="C:cell surface"/>
    <property type="evidence" value="ECO:0007669"/>
    <property type="project" value="UniProtKB-SubCell"/>
</dbReference>
<dbReference type="OrthoDB" id="365660at2759"/>
<evidence type="ECO:0000256" key="7">
    <source>
        <dbReference type="ARBA" id="ARBA00023180"/>
    </source>
</evidence>
<keyword evidence="4 8" id="KW-0732">Signal</keyword>
<evidence type="ECO:0000313" key="10">
    <source>
        <dbReference type="EMBL" id="CDR97245.1"/>
    </source>
</evidence>
<dbReference type="GeneID" id="24565786"/>
<dbReference type="InterPro" id="IPR038160">
    <property type="entry name" value="6_CYS_dom_sf"/>
</dbReference>
<dbReference type="EMBL" id="LK391709">
    <property type="protein sequence ID" value="CDR97245.1"/>
    <property type="molecule type" value="Genomic_DNA"/>
</dbReference>
<dbReference type="RefSeq" id="XP_012769431.1">
    <property type="nucleotide sequence ID" value="XM_012913977.1"/>
</dbReference>
<keyword evidence="7" id="KW-0325">Glycoprotein</keyword>
<feature type="chain" id="PRO_5001595758" description="6-Cys domain-containing protein" evidence="8">
    <location>
        <begin position="24"/>
        <end position="974"/>
    </location>
</feature>
<dbReference type="Pfam" id="PF07422">
    <property type="entry name" value="s48_45"/>
    <property type="match status" value="1"/>
</dbReference>
<organism evidence="10 11">
    <name type="scientific">Babesia bigemina</name>
    <dbReference type="NCBI Taxonomy" id="5866"/>
    <lineage>
        <taxon>Eukaryota</taxon>
        <taxon>Sar</taxon>
        <taxon>Alveolata</taxon>
        <taxon>Apicomplexa</taxon>
        <taxon>Aconoidasida</taxon>
        <taxon>Piroplasmida</taxon>
        <taxon>Babesiidae</taxon>
        <taxon>Babesia</taxon>
    </lineage>
</organism>
<dbReference type="KEGG" id="bbig:BBBOND_0311480"/>
<keyword evidence="5" id="KW-0472">Membrane</keyword>
<evidence type="ECO:0000256" key="2">
    <source>
        <dbReference type="ARBA" id="ARBA00004241"/>
    </source>
</evidence>
<accession>A0A061DEG6</accession>
<keyword evidence="11" id="KW-1185">Reference proteome</keyword>
<dbReference type="VEuPathDB" id="PiroplasmaDB:BBBOND_0311480"/>
<dbReference type="SMART" id="SM00970">
    <property type="entry name" value="s48_45"/>
    <property type="match status" value="1"/>
</dbReference>
<dbReference type="PROSITE" id="PS51701">
    <property type="entry name" value="6_CYS"/>
    <property type="match status" value="1"/>
</dbReference>
<feature type="domain" description="6-Cys" evidence="9">
    <location>
        <begin position="843"/>
        <end position="974"/>
    </location>
</feature>
<evidence type="ECO:0000256" key="8">
    <source>
        <dbReference type="SAM" id="SignalP"/>
    </source>
</evidence>
<sequence>MDVSRVRGLVLMLCATWLQYVRCIDLMRCDFGDPDDLLINNALVMCHMDIDDFSSAVVTCPRRLNNIEYTLHPQPYTYEYSHLKTYVSDEGTFRSVALSEVFLTESPVTLASMGSDELHTALIIDIPNDQLFAMTERRWIFICGPRDLTLSDTLQRHLDRLNGTIEIHDIPWNPPTSLSDEISKMGHALGVFILYGERTYSRLQGCGSRPSPLFAPDNQVTVDPVTGVTSCVVDPVSDVPIGFLCDGLVEPYDCMRSLIDHNGEVVAAPEPHPYRNFHLHRPWVVGKYFDKFVLPQFGGECRCIDPGTGQVKAKIEVRGRTEYVCDIASKIFRHRVQPIRGPWCSVVLHPGSTLTIRFPIESPGATSEDEFDMDIDEASTSGPPSEDPPRYLFKTEFLPNNLTTLRQLSTAYDTYIYEEVGYQMALAGDALELDTSQMSHGEVKLKYHSSKPLALKAGTNSFLYHWTLNAINNYIFERIGAAVNVSFALTHYYDIVGCEQGPQTVFDPELSKDYCAVKPMGNGIGPIYECAYQIKCDGWQVGIHCRPGEELLPDNCESTGYDLSSNKVMMLPESVCNATTYRIPGLHVFDIGLNGDIPFSYACACVDQRGYETSRLILKYMTNEVHAYKVRHAYQRRTSLPHVLMPWREVGLAMEGATTPEYLMMSYVPQRTIKMEVGRTLKLQCENDFDTFHTINQPLNIDANTGRNKLKWFPDNPQIFFYAFSHTPDGPKLMPEKYEHSIAMTEGALEITYSEQWGIPGYLQLAISSHRGAILISKNPRNAKAVSMAFVCGKRPEPSDLSIISDGITNSSASEQPNFQIMRLGERYTWHVVEVAVETTDPYVQGCGVTSSSDELFKPETPKLNDANGRRKFGCKIDLQVAHKTAFYCPAPYALDPPNCFDQVYVDGEVKNVSNVSNSLVKASSNHFVILRFDSELIGPGETLRQTPPLECHCVTTKGVVLSTIQIENYYAKK</sequence>
<keyword evidence="6" id="KW-1015">Disulfide bond</keyword>
<gene>
    <name evidence="10" type="ORF">BBBOND_0311480</name>
</gene>
<evidence type="ECO:0000256" key="4">
    <source>
        <dbReference type="ARBA" id="ARBA00022729"/>
    </source>
</evidence>
<dbReference type="AlphaFoldDB" id="A0A061DEG6"/>
<evidence type="ECO:0000256" key="5">
    <source>
        <dbReference type="ARBA" id="ARBA00023136"/>
    </source>
</evidence>
<feature type="signal peptide" evidence="8">
    <location>
        <begin position="1"/>
        <end position="23"/>
    </location>
</feature>
<dbReference type="GO" id="GO:0005886">
    <property type="term" value="C:plasma membrane"/>
    <property type="evidence" value="ECO:0007669"/>
    <property type="project" value="UniProtKB-SubCell"/>
</dbReference>
<evidence type="ECO:0000256" key="3">
    <source>
        <dbReference type="ARBA" id="ARBA00022475"/>
    </source>
</evidence>
<dbReference type="Gene3D" id="2.60.40.2860">
    <property type="match status" value="1"/>
</dbReference>
<keyword evidence="3" id="KW-1003">Cell membrane</keyword>
<evidence type="ECO:0000256" key="6">
    <source>
        <dbReference type="ARBA" id="ARBA00023157"/>
    </source>
</evidence>
<dbReference type="Proteomes" id="UP000033188">
    <property type="component" value="Chromosome 3"/>
</dbReference>
<dbReference type="InterPro" id="IPR010884">
    <property type="entry name" value="6_CYS_dom"/>
</dbReference>
<evidence type="ECO:0000259" key="9">
    <source>
        <dbReference type="PROSITE" id="PS51701"/>
    </source>
</evidence>
<comment type="subcellular location">
    <subcellularLocation>
        <location evidence="1">Cell membrane</location>
    </subcellularLocation>
    <subcellularLocation>
        <location evidence="2">Cell surface</location>
    </subcellularLocation>
</comment>
<proteinExistence type="predicted"/>
<evidence type="ECO:0000256" key="1">
    <source>
        <dbReference type="ARBA" id="ARBA00004236"/>
    </source>
</evidence>
<name>A0A061DEG6_BABBI</name>
<evidence type="ECO:0000313" key="11">
    <source>
        <dbReference type="Proteomes" id="UP000033188"/>
    </source>
</evidence>
<reference evidence="11" key="1">
    <citation type="journal article" date="2014" name="Nucleic Acids Res.">
        <title>The evolutionary dynamics of variant antigen genes in Babesia reveal a history of genomic innovation underlying host-parasite interaction.</title>
        <authorList>
            <person name="Jackson A.P."/>
            <person name="Otto T.D."/>
            <person name="Darby A."/>
            <person name="Ramaprasad A."/>
            <person name="Xia D."/>
            <person name="Echaide I.E."/>
            <person name="Farber M."/>
            <person name="Gahlot S."/>
            <person name="Gamble J."/>
            <person name="Gupta D."/>
            <person name="Gupta Y."/>
            <person name="Jackson L."/>
            <person name="Malandrin L."/>
            <person name="Malas T.B."/>
            <person name="Moussa E."/>
            <person name="Nair M."/>
            <person name="Reid A.J."/>
            <person name="Sanders M."/>
            <person name="Sharma J."/>
            <person name="Tracey A."/>
            <person name="Quail M.A."/>
            <person name="Weir W."/>
            <person name="Wastling J.M."/>
            <person name="Hall N."/>
            <person name="Willadsen P."/>
            <person name="Lingelbach K."/>
            <person name="Shiels B."/>
            <person name="Tait A."/>
            <person name="Berriman M."/>
            <person name="Allred D.R."/>
            <person name="Pain A."/>
        </authorList>
    </citation>
    <scope>NUCLEOTIDE SEQUENCE [LARGE SCALE GENOMIC DNA]</scope>
    <source>
        <strain evidence="11">Bond</strain>
    </source>
</reference>
<protein>
    <recommendedName>
        <fullName evidence="9">6-Cys domain-containing protein</fullName>
    </recommendedName>
</protein>